<evidence type="ECO:0000313" key="1">
    <source>
        <dbReference type="EMBL" id="MBB4962422.1"/>
    </source>
</evidence>
<reference evidence="1 2" key="1">
    <citation type="submission" date="2020-08" db="EMBL/GenBank/DDBJ databases">
        <title>Sequencing the genomes of 1000 actinobacteria strains.</title>
        <authorList>
            <person name="Klenk H.-P."/>
        </authorList>
    </citation>
    <scope>NUCLEOTIDE SEQUENCE [LARGE SCALE GENOMIC DNA]</scope>
    <source>
        <strain evidence="1 2">DSM 45886</strain>
    </source>
</reference>
<name>A0A7W7SWS8_9ACTN</name>
<organism evidence="1 2">
    <name type="scientific">Micromonospora polyrhachis</name>
    <dbReference type="NCBI Taxonomy" id="1282883"/>
    <lineage>
        <taxon>Bacteria</taxon>
        <taxon>Bacillati</taxon>
        <taxon>Actinomycetota</taxon>
        <taxon>Actinomycetes</taxon>
        <taxon>Micromonosporales</taxon>
        <taxon>Micromonosporaceae</taxon>
        <taxon>Micromonospora</taxon>
    </lineage>
</organism>
<comment type="caution">
    <text evidence="1">The sequence shown here is derived from an EMBL/GenBank/DDBJ whole genome shotgun (WGS) entry which is preliminary data.</text>
</comment>
<sequence>MTQEALGRKAGFSASHVIAVEGETRALTMDFVRGTDPALETGGVSMNA</sequence>
<evidence type="ECO:0008006" key="3">
    <source>
        <dbReference type="Google" id="ProtNLM"/>
    </source>
</evidence>
<keyword evidence="2" id="KW-1185">Reference proteome</keyword>
<dbReference type="Proteomes" id="UP000578819">
    <property type="component" value="Unassembled WGS sequence"/>
</dbReference>
<evidence type="ECO:0000313" key="2">
    <source>
        <dbReference type="Proteomes" id="UP000578819"/>
    </source>
</evidence>
<accession>A0A7W7SWS8</accession>
<dbReference type="EMBL" id="JACHJW010000001">
    <property type="protein sequence ID" value="MBB4962422.1"/>
    <property type="molecule type" value="Genomic_DNA"/>
</dbReference>
<dbReference type="AlphaFoldDB" id="A0A7W7SWS8"/>
<protein>
    <recommendedName>
        <fullName evidence="3">XRE family transcriptional regulator</fullName>
    </recommendedName>
</protein>
<gene>
    <name evidence="1" type="ORF">FHR38_006155</name>
</gene>
<proteinExistence type="predicted"/>